<sequence length="171" mass="19031">MADIWPAVGIMPRVAKLPFSARTNYDGGWANVESASAQMDSRSLPGDSSKLVVAWRTEQGMGALGIPSRGSQCRICIRQSATAGWKRAWGVAALCIVHNLLPRCNPSCRFSLTNETQTGTLENDRHRRSVEARSRMKTRPTLRKPSLEPEWMHLNPGNTVDPTQRPLDLHR</sequence>
<evidence type="ECO:0000256" key="1">
    <source>
        <dbReference type="SAM" id="MobiDB-lite"/>
    </source>
</evidence>
<dbReference type="Proteomes" id="UP000756921">
    <property type="component" value="Unassembled WGS sequence"/>
</dbReference>
<feature type="region of interest" description="Disordered" evidence="1">
    <location>
        <begin position="118"/>
        <end position="171"/>
    </location>
</feature>
<gene>
    <name evidence="2" type="ORF">PMIN01_12840</name>
</gene>
<dbReference type="AlphaFoldDB" id="A0A9P6G642"/>
<protein>
    <submittedName>
        <fullName evidence="2">Uncharacterized protein</fullName>
    </submittedName>
</protein>
<name>A0A9P6G642_9PLEO</name>
<feature type="compositionally biased region" description="Basic and acidic residues" evidence="1">
    <location>
        <begin position="122"/>
        <end position="134"/>
    </location>
</feature>
<dbReference type="EMBL" id="WJXW01000017">
    <property type="protein sequence ID" value="KAF9729150.1"/>
    <property type="molecule type" value="Genomic_DNA"/>
</dbReference>
<reference evidence="2" key="1">
    <citation type="journal article" date="2020" name="Mol. Plant Microbe Interact.">
        <title>Genome Sequence of the Biocontrol Agent Coniothyrium minitans strain Conio (IMI 134523).</title>
        <authorList>
            <person name="Patel D."/>
            <person name="Shittu T.A."/>
            <person name="Baroncelli R."/>
            <person name="Muthumeenakshi S."/>
            <person name="Osborne T.H."/>
            <person name="Janganan T.K."/>
            <person name="Sreenivasaprasad S."/>
        </authorList>
    </citation>
    <scope>NUCLEOTIDE SEQUENCE</scope>
    <source>
        <strain evidence="2">Conio</strain>
    </source>
</reference>
<keyword evidence="3" id="KW-1185">Reference proteome</keyword>
<organism evidence="2 3">
    <name type="scientific">Paraphaeosphaeria minitans</name>
    <dbReference type="NCBI Taxonomy" id="565426"/>
    <lineage>
        <taxon>Eukaryota</taxon>
        <taxon>Fungi</taxon>
        <taxon>Dikarya</taxon>
        <taxon>Ascomycota</taxon>
        <taxon>Pezizomycotina</taxon>
        <taxon>Dothideomycetes</taxon>
        <taxon>Pleosporomycetidae</taxon>
        <taxon>Pleosporales</taxon>
        <taxon>Massarineae</taxon>
        <taxon>Didymosphaeriaceae</taxon>
        <taxon>Paraphaeosphaeria</taxon>
    </lineage>
</organism>
<proteinExistence type="predicted"/>
<accession>A0A9P6G642</accession>
<evidence type="ECO:0000313" key="2">
    <source>
        <dbReference type="EMBL" id="KAF9729150.1"/>
    </source>
</evidence>
<evidence type="ECO:0000313" key="3">
    <source>
        <dbReference type="Proteomes" id="UP000756921"/>
    </source>
</evidence>
<comment type="caution">
    <text evidence="2">The sequence shown here is derived from an EMBL/GenBank/DDBJ whole genome shotgun (WGS) entry which is preliminary data.</text>
</comment>